<keyword evidence="3" id="KW-1133">Transmembrane helix</keyword>
<feature type="transmembrane region" description="Helical" evidence="3">
    <location>
        <begin position="109"/>
        <end position="130"/>
    </location>
</feature>
<dbReference type="eggNOG" id="COG0840">
    <property type="taxonomic scope" value="Bacteria"/>
</dbReference>
<feature type="transmembrane region" description="Helical" evidence="3">
    <location>
        <begin position="142"/>
        <end position="163"/>
    </location>
</feature>
<accession>W6SJQ1</accession>
<reference evidence="5 6" key="1">
    <citation type="submission" date="2013-11" db="EMBL/GenBank/DDBJ databases">
        <title>Complete genome sequence of Clostridum sp. M2/40.</title>
        <authorList>
            <person name="Wibberg D."/>
            <person name="Puehler A."/>
            <person name="Schlueter A."/>
        </authorList>
    </citation>
    <scope>NUCLEOTIDE SEQUENCE [LARGE SCALE GENOMIC DNA]</scope>
    <source>
        <strain evidence="6">M2/40</strain>
    </source>
</reference>
<dbReference type="Proteomes" id="UP000019426">
    <property type="component" value="Chromosome M2/40_rep2"/>
</dbReference>
<feature type="domain" description="Methyl-accepting transducer" evidence="4">
    <location>
        <begin position="205"/>
        <end position="441"/>
    </location>
</feature>
<organism evidence="5 6">
    <name type="scientific">Clostridium bornimense</name>
    <dbReference type="NCBI Taxonomy" id="1216932"/>
    <lineage>
        <taxon>Bacteria</taxon>
        <taxon>Bacillati</taxon>
        <taxon>Bacillota</taxon>
        <taxon>Clostridia</taxon>
        <taxon>Eubacteriales</taxon>
        <taxon>Clostridiaceae</taxon>
        <taxon>Clostridium</taxon>
    </lineage>
</organism>
<keyword evidence="1 2" id="KW-0807">Transducer</keyword>
<keyword evidence="3" id="KW-0812">Transmembrane</keyword>
<feature type="transmembrane region" description="Helical" evidence="3">
    <location>
        <begin position="15"/>
        <end position="33"/>
    </location>
</feature>
<protein>
    <recommendedName>
        <fullName evidence="4">Methyl-accepting transducer domain-containing protein</fullName>
    </recommendedName>
</protein>
<dbReference type="RefSeq" id="WP_044040116.1">
    <property type="nucleotide sequence ID" value="NZ_HG917869.1"/>
</dbReference>
<dbReference type="InterPro" id="IPR004089">
    <property type="entry name" value="MCPsignal_dom"/>
</dbReference>
<dbReference type="EMBL" id="HG917869">
    <property type="protein sequence ID" value="CDM69930.1"/>
    <property type="molecule type" value="Genomic_DNA"/>
</dbReference>
<dbReference type="PANTHER" id="PTHR32089:SF112">
    <property type="entry name" value="LYSOZYME-LIKE PROTEIN-RELATED"/>
    <property type="match status" value="1"/>
</dbReference>
<feature type="transmembrane region" description="Helical" evidence="3">
    <location>
        <begin position="69"/>
        <end position="97"/>
    </location>
</feature>
<dbReference type="HOGENOM" id="CLU_549472_0_0_9"/>
<name>W6SJQ1_9CLOT</name>
<dbReference type="KEGG" id="clt:CM240_2813"/>
<dbReference type="Pfam" id="PF00015">
    <property type="entry name" value="MCPsignal"/>
    <property type="match status" value="1"/>
</dbReference>
<feature type="transmembrane region" description="Helical" evidence="3">
    <location>
        <begin position="40"/>
        <end position="57"/>
    </location>
</feature>
<gene>
    <name evidence="5" type="ORF">CM240_2813</name>
</gene>
<dbReference type="SMART" id="SM00283">
    <property type="entry name" value="MA"/>
    <property type="match status" value="1"/>
</dbReference>
<dbReference type="PATRIC" id="fig|1216932.3.peg.2774"/>
<dbReference type="PROSITE" id="PS50111">
    <property type="entry name" value="CHEMOTAXIS_TRANSDUC_2"/>
    <property type="match status" value="1"/>
</dbReference>
<evidence type="ECO:0000256" key="2">
    <source>
        <dbReference type="PROSITE-ProRule" id="PRU00284"/>
    </source>
</evidence>
<dbReference type="STRING" id="1216932.CM240_2813"/>
<evidence type="ECO:0000256" key="1">
    <source>
        <dbReference type="ARBA" id="ARBA00023224"/>
    </source>
</evidence>
<dbReference type="SUPFAM" id="SSF58104">
    <property type="entry name" value="Methyl-accepting chemotaxis protein (MCP) signaling domain"/>
    <property type="match status" value="1"/>
</dbReference>
<keyword evidence="3" id="KW-0472">Membrane</keyword>
<proteinExistence type="predicted"/>
<dbReference type="AlphaFoldDB" id="W6SJQ1"/>
<evidence type="ECO:0000256" key="3">
    <source>
        <dbReference type="SAM" id="Phobius"/>
    </source>
</evidence>
<evidence type="ECO:0000259" key="4">
    <source>
        <dbReference type="PROSITE" id="PS50111"/>
    </source>
</evidence>
<sequence length="487" mass="55806">MNEIFKENENEIDKVLLKICYCFIIFYPSLFFGTLPFKRTLALVIVGVVISLLPPLYYKSNLDREKFKWVTIILMIINITVMYSLLYANIMLLWVVPIIIASMYFDKRLVIFTILLVIPGLVVSEVFASINKVEFIAEMKWILFHMFSYIIQLICLAVTFIPLAKRSYSQLMKAYNLKKEVEIMLADNMKSSKVLDDAIQNLNDNLFETNNGIDKIGKSINNISESSKEVLQFAEDTNNNVDIFVDEISLVMKETEGMELTRDTMQNINNENKSNMNKIMYVMSNIKESTEESANIIYQLIQKMHVISQKFISIVEISKQTNLLALNASIEAARAGEYGKGFSVVAEEVKKLAIESTECANSVEEVLKEIKKDTEKTIESIKSNSNIVNDSIQYVEDTNKSFDYFLNVQSDMESKVNNIIKSMDKFSTSGKNISENMEVLLEKNQYNDRNINSIEKAINDIISYANKSRNIMEDIKDQSKALAERKS</sequence>
<dbReference type="Gene3D" id="1.10.287.950">
    <property type="entry name" value="Methyl-accepting chemotaxis protein"/>
    <property type="match status" value="1"/>
</dbReference>
<evidence type="ECO:0000313" key="5">
    <source>
        <dbReference type="EMBL" id="CDM69930.1"/>
    </source>
</evidence>
<dbReference type="OrthoDB" id="9814363at2"/>
<dbReference type="GO" id="GO:0007165">
    <property type="term" value="P:signal transduction"/>
    <property type="evidence" value="ECO:0007669"/>
    <property type="project" value="UniProtKB-KW"/>
</dbReference>
<dbReference type="PANTHER" id="PTHR32089">
    <property type="entry name" value="METHYL-ACCEPTING CHEMOTAXIS PROTEIN MCPB"/>
    <property type="match status" value="1"/>
</dbReference>
<dbReference type="GO" id="GO:0016020">
    <property type="term" value="C:membrane"/>
    <property type="evidence" value="ECO:0007669"/>
    <property type="project" value="InterPro"/>
</dbReference>
<keyword evidence="6" id="KW-1185">Reference proteome</keyword>
<evidence type="ECO:0000313" key="6">
    <source>
        <dbReference type="Proteomes" id="UP000019426"/>
    </source>
</evidence>